<dbReference type="EMBL" id="CP028923">
    <property type="protein sequence ID" value="QCK15708.1"/>
    <property type="molecule type" value="Genomic_DNA"/>
</dbReference>
<dbReference type="Pfam" id="PF00144">
    <property type="entry name" value="Beta-lactamase"/>
    <property type="match status" value="1"/>
</dbReference>
<keyword evidence="3" id="KW-1185">Reference proteome</keyword>
<dbReference type="AlphaFoldDB" id="A0A4D7K8U8"/>
<reference evidence="2 3" key="1">
    <citation type="submission" date="2018-04" db="EMBL/GenBank/DDBJ databases">
        <title>Complete genome uncultured novel isolate.</title>
        <authorList>
            <person name="Merlino G."/>
        </authorList>
    </citation>
    <scope>NUCLEOTIDE SEQUENCE [LARGE SCALE GENOMIC DNA]</scope>
    <source>
        <strain evidence="3">R1DC9</strain>
    </source>
</reference>
<evidence type="ECO:0000313" key="2">
    <source>
        <dbReference type="EMBL" id="QCK15708.1"/>
    </source>
</evidence>
<dbReference type="OrthoDB" id="9793489at2"/>
<name>A0A4D7K8U8_9BACT</name>
<dbReference type="InterPro" id="IPR050491">
    <property type="entry name" value="AmpC-like"/>
</dbReference>
<dbReference type="PANTHER" id="PTHR46825:SF9">
    <property type="entry name" value="BETA-LACTAMASE-RELATED DOMAIN-CONTAINING PROTEIN"/>
    <property type="match status" value="1"/>
</dbReference>
<dbReference type="Gene3D" id="3.40.710.10">
    <property type="entry name" value="DD-peptidase/beta-lactamase superfamily"/>
    <property type="match status" value="1"/>
</dbReference>
<feature type="domain" description="Beta-lactamase-related" evidence="1">
    <location>
        <begin position="44"/>
        <end position="347"/>
    </location>
</feature>
<proteinExistence type="predicted"/>
<dbReference type="RefSeq" id="WP_137091305.1">
    <property type="nucleotide sequence ID" value="NZ_CP028923.1"/>
</dbReference>
<dbReference type="InterPro" id="IPR012338">
    <property type="entry name" value="Beta-lactam/transpept-like"/>
</dbReference>
<gene>
    <name evidence="2" type="ORF">DCC35_13620</name>
</gene>
<sequence>MKNTFLISIFIYGIFFSQIIFGQTIDKKDLEVKIDAMVPSQVNDSTPGVVVGVVHNGELIFSKGYGMANLAYGIPNDPKMVYNIGSVSKQFLGYAFAMLHVKGDLNIDDPVSKYLEEWPEFDHPVTLKHLLSHTSGYREAYTMSHLGGRRIGVDHLSREECLNVVRAQPDLEFVPGSRWTYNSTAWVILAEVLKKVTGEEADTWVEENILKPLDMHSTQIESYVGEVINNAAESYSLEKDNGFKNEESNRAIFGAADIYTNIPDLVRWINNYRTAEIGGSEVQNLFFDPFILNNGTNSEYALGIRSQKYRGLRRYGHTGGHEAFSTQLSYFPDHDLGIIIISNFGGNGWFASSKIADLMLEEFMTSSSDKKRKPVALNKDALKKFEGLYLSPASNSTIEFIISDDTLTIDGQRKLIPISENMFTMDGWNGSIQFNELETGETQLTIINGTEEKLRKVKKWEPQVEELKEFEANYWSEELETVYHIVTKDDSLVINHRWMEEITLEPVTNDLFKSDRGMSLKFARNKNGEIKGLSIYSGRTMNVYFQKQ</sequence>
<dbReference type="Proteomes" id="UP000298616">
    <property type="component" value="Chromosome"/>
</dbReference>
<dbReference type="SUPFAM" id="SSF56601">
    <property type="entry name" value="beta-lactamase/transpeptidase-like"/>
    <property type="match status" value="1"/>
</dbReference>
<protein>
    <recommendedName>
        <fullName evidence="1">Beta-lactamase-related domain-containing protein</fullName>
    </recommendedName>
</protein>
<dbReference type="InterPro" id="IPR001466">
    <property type="entry name" value="Beta-lactam-related"/>
</dbReference>
<dbReference type="PANTHER" id="PTHR46825">
    <property type="entry name" value="D-ALANYL-D-ALANINE-CARBOXYPEPTIDASE/ENDOPEPTIDASE AMPH"/>
    <property type="match status" value="1"/>
</dbReference>
<dbReference type="KEGG" id="fpf:DCC35_13620"/>
<accession>A0A4D7K8U8</accession>
<evidence type="ECO:0000313" key="3">
    <source>
        <dbReference type="Proteomes" id="UP000298616"/>
    </source>
</evidence>
<organism evidence="2 3">
    <name type="scientific">Mangrovivirga cuniculi</name>
    <dbReference type="NCBI Taxonomy" id="2715131"/>
    <lineage>
        <taxon>Bacteria</taxon>
        <taxon>Pseudomonadati</taxon>
        <taxon>Bacteroidota</taxon>
        <taxon>Cytophagia</taxon>
        <taxon>Cytophagales</taxon>
        <taxon>Mangrovivirgaceae</taxon>
        <taxon>Mangrovivirga</taxon>
    </lineage>
</organism>
<evidence type="ECO:0000259" key="1">
    <source>
        <dbReference type="Pfam" id="PF00144"/>
    </source>
</evidence>